<evidence type="ECO:0000256" key="1">
    <source>
        <dbReference type="ARBA" id="ARBA00008335"/>
    </source>
</evidence>
<dbReference type="PANTHER" id="PTHR11328:SF28">
    <property type="entry name" value="MAJOR FACILITATOR SUPERFAMILY DOMAIN-CONTAINING PROTEIN 12"/>
    <property type="match status" value="1"/>
</dbReference>
<dbReference type="InterPro" id="IPR036259">
    <property type="entry name" value="MFS_trans_sf"/>
</dbReference>
<protein>
    <submittedName>
        <fullName evidence="4">Major facilitator superfamily domain-containing protein 12-like</fullName>
    </submittedName>
</protein>
<dbReference type="Proteomes" id="UP000515163">
    <property type="component" value="Unplaced"/>
</dbReference>
<dbReference type="GO" id="GO:0005886">
    <property type="term" value="C:plasma membrane"/>
    <property type="evidence" value="ECO:0007669"/>
    <property type="project" value="TreeGrafter"/>
</dbReference>
<feature type="transmembrane region" description="Helical" evidence="2">
    <location>
        <begin position="463"/>
        <end position="484"/>
    </location>
</feature>
<gene>
    <name evidence="4" type="primary">LOC116286896</name>
</gene>
<feature type="transmembrane region" description="Helical" evidence="2">
    <location>
        <begin position="170"/>
        <end position="192"/>
    </location>
</feature>
<dbReference type="Gene3D" id="1.20.1250.20">
    <property type="entry name" value="MFS general substrate transporter like domains"/>
    <property type="match status" value="2"/>
</dbReference>
<name>A0A6P8H0Z6_ACTTE</name>
<keyword evidence="2" id="KW-0472">Membrane</keyword>
<sequence length="591" mass="65939">MALRLDVDSSQDAQGIQIIPYQEKDKRIQEYDQAEEVIQNEEKFSKPDAVTRLTAKQRFCFSIGHIQNDLQAYAAFSYLLVFWTKVIGLSNSSTGIIFLVAQVTDGILSPAIGYACDRYDFPLLSRFGKRKAWHMFGTIVLLIFSPFLFVRCLLCEVTSGDNYETVAITYYSMIVIAIHFGFAAVQISHLALLPDIAKKPNDFVRLNSSRTTWTFISGMFVYAVTWLLLGESSGEKLSSKQWKEFMYLGFIIIAVGFSFTVVFYIGVNENRIKNSKGSTRTAKVKESRCNIGYREDETNPSKVEVKNETDDTQATEVIARNDVKEVADFNQDLINNDNKNTPQRTIADADSTPIGNIKITNWFKTSEFYMVAFIYMCSRVVVNISNSYFPLYLVDALGFEKEAIAYFPLLVLISSALFSIVARKISSRWGTKVAYSVAALMAITAFLWLHLQPIDSKNAIYGTSMLMGGGASMMLITALTMTSVMINRVDKATGAFVYGVMGFTDKVVNGAIVAVIQNYYPRAQGCSGCGEYIRVAFPLVTGSSALLSLVALLVHHWKSSHRKVDDSKTKAPSIDNQISVIEAQNSNDTRL</sequence>
<evidence type="ECO:0000256" key="2">
    <source>
        <dbReference type="SAM" id="Phobius"/>
    </source>
</evidence>
<dbReference type="RefSeq" id="XP_031549348.1">
    <property type="nucleotide sequence ID" value="XM_031693488.1"/>
</dbReference>
<comment type="similarity">
    <text evidence="1">Belongs to the major facilitator superfamily.</text>
</comment>
<feature type="transmembrane region" description="Helical" evidence="2">
    <location>
        <begin position="532"/>
        <end position="554"/>
    </location>
</feature>
<dbReference type="FunFam" id="1.20.1250.20:FF:000431">
    <property type="entry name" value="Predicted protein"/>
    <property type="match status" value="1"/>
</dbReference>
<accession>A0A6P8H0Z6</accession>
<dbReference type="GeneID" id="116286896"/>
<dbReference type="PANTHER" id="PTHR11328">
    <property type="entry name" value="MAJOR FACILITATOR SUPERFAMILY DOMAIN-CONTAINING PROTEIN"/>
    <property type="match status" value="1"/>
</dbReference>
<keyword evidence="2" id="KW-1133">Transmembrane helix</keyword>
<organism evidence="3 4">
    <name type="scientific">Actinia tenebrosa</name>
    <name type="common">Australian red waratah sea anemone</name>
    <dbReference type="NCBI Taxonomy" id="6105"/>
    <lineage>
        <taxon>Eukaryota</taxon>
        <taxon>Metazoa</taxon>
        <taxon>Cnidaria</taxon>
        <taxon>Anthozoa</taxon>
        <taxon>Hexacorallia</taxon>
        <taxon>Actiniaria</taxon>
        <taxon>Actiniidae</taxon>
        <taxon>Actinia</taxon>
    </lineage>
</organism>
<feature type="transmembrane region" description="Helical" evidence="2">
    <location>
        <begin position="368"/>
        <end position="391"/>
    </location>
</feature>
<proteinExistence type="inferred from homology"/>
<dbReference type="OrthoDB" id="5971026at2759"/>
<feature type="transmembrane region" description="Helical" evidence="2">
    <location>
        <begin position="245"/>
        <end position="267"/>
    </location>
</feature>
<dbReference type="GO" id="GO:0008643">
    <property type="term" value="P:carbohydrate transport"/>
    <property type="evidence" value="ECO:0007669"/>
    <property type="project" value="InterPro"/>
</dbReference>
<reference evidence="4" key="1">
    <citation type="submission" date="2025-08" db="UniProtKB">
        <authorList>
            <consortium name="RefSeq"/>
        </authorList>
    </citation>
    <scope>IDENTIFICATION</scope>
    <source>
        <tissue evidence="4">Tentacle</tissue>
    </source>
</reference>
<evidence type="ECO:0000313" key="3">
    <source>
        <dbReference type="Proteomes" id="UP000515163"/>
    </source>
</evidence>
<feature type="transmembrane region" description="Helical" evidence="2">
    <location>
        <begin position="403"/>
        <end position="421"/>
    </location>
</feature>
<feature type="transmembrane region" description="Helical" evidence="2">
    <location>
        <begin position="132"/>
        <end position="150"/>
    </location>
</feature>
<keyword evidence="3" id="KW-1185">Reference proteome</keyword>
<feature type="transmembrane region" description="Helical" evidence="2">
    <location>
        <begin position="212"/>
        <end position="229"/>
    </location>
</feature>
<dbReference type="SUPFAM" id="SSF103473">
    <property type="entry name" value="MFS general substrate transporter"/>
    <property type="match status" value="1"/>
</dbReference>
<evidence type="ECO:0000313" key="4">
    <source>
        <dbReference type="RefSeq" id="XP_031549348.1"/>
    </source>
</evidence>
<feature type="transmembrane region" description="Helical" evidence="2">
    <location>
        <begin position="496"/>
        <end position="520"/>
    </location>
</feature>
<dbReference type="KEGG" id="aten:116286896"/>
<dbReference type="Pfam" id="PF07690">
    <property type="entry name" value="MFS_1"/>
    <property type="match status" value="1"/>
</dbReference>
<keyword evidence="2" id="KW-0812">Transmembrane</keyword>
<dbReference type="GO" id="GO:0015293">
    <property type="term" value="F:symporter activity"/>
    <property type="evidence" value="ECO:0007669"/>
    <property type="project" value="InterPro"/>
</dbReference>
<dbReference type="InterPro" id="IPR039672">
    <property type="entry name" value="MFS_2"/>
</dbReference>
<dbReference type="InParanoid" id="A0A6P8H0Z6"/>
<feature type="transmembrane region" description="Helical" evidence="2">
    <location>
        <begin position="433"/>
        <end position="451"/>
    </location>
</feature>
<dbReference type="InterPro" id="IPR011701">
    <property type="entry name" value="MFS"/>
</dbReference>
<dbReference type="AlphaFoldDB" id="A0A6P8H0Z6"/>